<reference evidence="2 3" key="1">
    <citation type="submission" date="2017-10" db="EMBL/GenBank/DDBJ databases">
        <title>Draft genome of two endophytic bacteria isolated from 'guarana' Paullinia cupana (Mart.) Ducke.</title>
        <authorList>
            <person name="Siqueira K.A."/>
            <person name="Liotti R.G."/>
            <person name="Mendes T.A."/>
            <person name="Soares M.A."/>
        </authorList>
    </citation>
    <scope>NUCLEOTIDE SEQUENCE [LARGE SCALE GENOMIC DNA]</scope>
    <source>
        <strain evidence="2 3">342</strain>
    </source>
</reference>
<evidence type="ECO:0000313" key="2">
    <source>
        <dbReference type="EMBL" id="PRD16508.1"/>
    </source>
</evidence>
<dbReference type="OrthoDB" id="9779184at2"/>
<dbReference type="PANTHER" id="PTHR12110">
    <property type="entry name" value="HYDROXYPYRUVATE ISOMERASE"/>
    <property type="match status" value="1"/>
</dbReference>
<keyword evidence="2" id="KW-0255">Endonuclease</keyword>
<dbReference type="Proteomes" id="UP000239181">
    <property type="component" value="Unassembled WGS sequence"/>
</dbReference>
<accession>A0A2S9IFG7</accession>
<keyword evidence="2" id="KW-0378">Hydrolase</keyword>
<dbReference type="GO" id="GO:0004519">
    <property type="term" value="F:endonuclease activity"/>
    <property type="evidence" value="ECO:0007669"/>
    <property type="project" value="UniProtKB-KW"/>
</dbReference>
<dbReference type="InterPro" id="IPR036237">
    <property type="entry name" value="Xyl_isomerase-like_sf"/>
</dbReference>
<protein>
    <submittedName>
        <fullName evidence="2">AP endonuclease</fullName>
    </submittedName>
</protein>
<dbReference type="AlphaFoldDB" id="A0A2S9IFG7"/>
<dbReference type="InterPro" id="IPR050312">
    <property type="entry name" value="IolE/XylAMocC-like"/>
</dbReference>
<dbReference type="Pfam" id="PF01261">
    <property type="entry name" value="AP_endonuc_2"/>
    <property type="match status" value="1"/>
</dbReference>
<dbReference type="Gene3D" id="3.20.20.150">
    <property type="entry name" value="Divalent-metal-dependent TIM barrel enzymes"/>
    <property type="match status" value="1"/>
</dbReference>
<name>A0A2S9IFG7_9GAMM</name>
<evidence type="ECO:0000313" key="3">
    <source>
        <dbReference type="Proteomes" id="UP000239181"/>
    </source>
</evidence>
<evidence type="ECO:0000259" key="1">
    <source>
        <dbReference type="Pfam" id="PF01261"/>
    </source>
</evidence>
<sequence>MKTIKGPGVFLAQFAGDSAPYNTLAGMAAWAAEKGFKGVEIPTWDTRLIDLARAAESQTYADEILGILAEHDLTLTDLASHLQGQLVALHPAFNLPADSFAPGAVRNNPQERQRWATEQLHLAAKASRRFGLSKHVTFSGTLLWPYLYPYPQWPEGLIEEGFDELTRRWLPILNAFDEQGVDVCYEIHATEDLHDGLTFERFLAKTGNHPRCNMMYDPSHLVLQGMDYLAFIDHYHERIKAFHVKDAEFRPNGKSGAWGGYQPWSSRAGRFRSPGDGQIDFSAIFSKLTGYGFDGWAVLEWECCFKNPEDGAREGAKFIRDHIIRVTDKSFDDFCKSWADPALNRKILGL</sequence>
<organism evidence="2 3">
    <name type="scientific">Pantoea coffeiphila</name>
    <dbReference type="NCBI Taxonomy" id="1465635"/>
    <lineage>
        <taxon>Bacteria</taxon>
        <taxon>Pseudomonadati</taxon>
        <taxon>Pseudomonadota</taxon>
        <taxon>Gammaproteobacteria</taxon>
        <taxon>Enterobacterales</taxon>
        <taxon>Erwiniaceae</taxon>
        <taxon>Pantoea</taxon>
    </lineage>
</organism>
<dbReference type="RefSeq" id="WP_105591951.1">
    <property type="nucleotide sequence ID" value="NZ_PDET01000003.1"/>
</dbReference>
<dbReference type="SUPFAM" id="SSF51658">
    <property type="entry name" value="Xylose isomerase-like"/>
    <property type="match status" value="1"/>
</dbReference>
<dbReference type="EMBL" id="PDET01000003">
    <property type="protein sequence ID" value="PRD16508.1"/>
    <property type="molecule type" value="Genomic_DNA"/>
</dbReference>
<dbReference type="PANTHER" id="PTHR12110:SF21">
    <property type="entry name" value="XYLOSE ISOMERASE-LIKE TIM BARREL DOMAIN-CONTAINING PROTEIN"/>
    <property type="match status" value="1"/>
</dbReference>
<gene>
    <name evidence="2" type="ORF">CQW29_06820</name>
</gene>
<comment type="caution">
    <text evidence="2">The sequence shown here is derived from an EMBL/GenBank/DDBJ whole genome shotgun (WGS) entry which is preliminary data.</text>
</comment>
<keyword evidence="3" id="KW-1185">Reference proteome</keyword>
<dbReference type="InterPro" id="IPR013022">
    <property type="entry name" value="Xyl_isomerase-like_TIM-brl"/>
</dbReference>
<keyword evidence="2" id="KW-0540">Nuclease</keyword>
<proteinExistence type="predicted"/>
<feature type="domain" description="Xylose isomerase-like TIM barrel" evidence="1">
    <location>
        <begin position="29"/>
        <end position="321"/>
    </location>
</feature>